<dbReference type="GO" id="GO:0007018">
    <property type="term" value="P:microtubule-based movement"/>
    <property type="evidence" value="ECO:0007669"/>
    <property type="project" value="InterPro"/>
</dbReference>
<feature type="region of interest" description="Disordered" evidence="8">
    <location>
        <begin position="391"/>
        <end position="417"/>
    </location>
</feature>
<evidence type="ECO:0000256" key="6">
    <source>
        <dbReference type="ARBA" id="ARBA00023054"/>
    </source>
</evidence>
<dbReference type="GO" id="GO:0003777">
    <property type="term" value="F:microtubule motor activity"/>
    <property type="evidence" value="ECO:0007669"/>
    <property type="project" value="InterPro"/>
</dbReference>
<evidence type="ECO:0000313" key="11">
    <source>
        <dbReference type="Proteomes" id="UP000241769"/>
    </source>
</evidence>
<feature type="binding site" evidence="7">
    <location>
        <begin position="114"/>
        <end position="121"/>
    </location>
    <ligand>
        <name>ATP</name>
        <dbReference type="ChEBI" id="CHEBI:30616"/>
    </ligand>
</feature>
<evidence type="ECO:0000256" key="8">
    <source>
        <dbReference type="SAM" id="MobiDB-lite"/>
    </source>
</evidence>
<keyword evidence="3" id="KW-0963">Cytoplasm</keyword>
<dbReference type="InterPro" id="IPR027417">
    <property type="entry name" value="P-loop_NTPase"/>
</dbReference>
<feature type="compositionally biased region" description="Basic and acidic residues" evidence="8">
    <location>
        <begin position="693"/>
        <end position="702"/>
    </location>
</feature>
<evidence type="ECO:0000256" key="7">
    <source>
        <dbReference type="PROSITE-ProRule" id="PRU00283"/>
    </source>
</evidence>
<evidence type="ECO:0000313" key="10">
    <source>
        <dbReference type="EMBL" id="PRP73177.1"/>
    </source>
</evidence>
<feature type="compositionally biased region" description="Basic and acidic residues" evidence="8">
    <location>
        <begin position="763"/>
        <end position="797"/>
    </location>
</feature>
<dbReference type="SUPFAM" id="SSF52540">
    <property type="entry name" value="P-loop containing nucleoside triphosphate hydrolases"/>
    <property type="match status" value="1"/>
</dbReference>
<dbReference type="GO" id="GO:0005524">
    <property type="term" value="F:ATP binding"/>
    <property type="evidence" value="ECO:0007669"/>
    <property type="project" value="UniProtKB-UniRule"/>
</dbReference>
<keyword evidence="11" id="KW-1185">Reference proteome</keyword>
<feature type="compositionally biased region" description="Basic and acidic residues" evidence="8">
    <location>
        <begin position="485"/>
        <end position="508"/>
    </location>
</feature>
<dbReference type="Gene3D" id="3.40.850.10">
    <property type="entry name" value="Kinesin motor domain"/>
    <property type="match status" value="1"/>
</dbReference>
<dbReference type="PANTHER" id="PTHR47969">
    <property type="entry name" value="CHROMOSOME-ASSOCIATED KINESIN KIF4A-RELATED"/>
    <property type="match status" value="1"/>
</dbReference>
<evidence type="ECO:0000256" key="2">
    <source>
        <dbReference type="ARBA" id="ARBA00022448"/>
    </source>
</evidence>
<keyword evidence="2" id="KW-0813">Transport</keyword>
<dbReference type="InterPro" id="IPR027640">
    <property type="entry name" value="Kinesin-like_fam"/>
</dbReference>
<comment type="caution">
    <text evidence="10">The sequence shown here is derived from an EMBL/GenBank/DDBJ whole genome shotgun (WGS) entry which is preliminary data.</text>
</comment>
<proteinExistence type="inferred from homology"/>
<feature type="compositionally biased region" description="Basic and acidic residues" evidence="8">
    <location>
        <begin position="616"/>
        <end position="634"/>
    </location>
</feature>
<evidence type="ECO:0000256" key="3">
    <source>
        <dbReference type="ARBA" id="ARBA00022490"/>
    </source>
</evidence>
<keyword evidence="5 7" id="KW-0067">ATP-binding</keyword>
<dbReference type="GO" id="GO:0008017">
    <property type="term" value="F:microtubule binding"/>
    <property type="evidence" value="ECO:0007669"/>
    <property type="project" value="InterPro"/>
</dbReference>
<dbReference type="GO" id="GO:0005737">
    <property type="term" value="C:cytoplasm"/>
    <property type="evidence" value="ECO:0007669"/>
    <property type="project" value="UniProtKB-SubCell"/>
</dbReference>
<organism evidence="10 11">
    <name type="scientific">Planoprotostelium fungivorum</name>
    <dbReference type="NCBI Taxonomy" id="1890364"/>
    <lineage>
        <taxon>Eukaryota</taxon>
        <taxon>Amoebozoa</taxon>
        <taxon>Evosea</taxon>
        <taxon>Variosea</taxon>
        <taxon>Cavosteliida</taxon>
        <taxon>Cavosteliaceae</taxon>
        <taxon>Planoprotostelium</taxon>
    </lineage>
</organism>
<reference evidence="10 11" key="1">
    <citation type="journal article" date="2018" name="Genome Biol. Evol.">
        <title>Multiple Roots of Fruiting Body Formation in Amoebozoa.</title>
        <authorList>
            <person name="Hillmann F."/>
            <person name="Forbes G."/>
            <person name="Novohradska S."/>
            <person name="Ferling I."/>
            <person name="Riege K."/>
            <person name="Groth M."/>
            <person name="Westermann M."/>
            <person name="Marz M."/>
            <person name="Spaller T."/>
            <person name="Winckler T."/>
            <person name="Schaap P."/>
            <person name="Glockner G."/>
        </authorList>
    </citation>
    <scope>NUCLEOTIDE SEQUENCE [LARGE SCALE GENOMIC DNA]</scope>
    <source>
        <strain evidence="10 11">Jena</strain>
    </source>
</reference>
<keyword evidence="7" id="KW-0505">Motor protein</keyword>
<dbReference type="PROSITE" id="PS50067">
    <property type="entry name" value="KINESIN_MOTOR_2"/>
    <property type="match status" value="1"/>
</dbReference>
<feature type="compositionally biased region" description="Basic and acidic residues" evidence="8">
    <location>
        <begin position="814"/>
        <end position="848"/>
    </location>
</feature>
<dbReference type="GO" id="GO:0051231">
    <property type="term" value="P:spindle elongation"/>
    <property type="evidence" value="ECO:0007669"/>
    <property type="project" value="TreeGrafter"/>
</dbReference>
<gene>
    <name evidence="10" type="ORF">PROFUN_03491</name>
</gene>
<comment type="similarity">
    <text evidence="7">Belongs to the TRAFAC class myosin-kinesin ATPase superfamily. Kinesin family.</text>
</comment>
<dbReference type="Proteomes" id="UP000241769">
    <property type="component" value="Unassembled WGS sequence"/>
</dbReference>
<dbReference type="InterPro" id="IPR001752">
    <property type="entry name" value="Kinesin_motor_dom"/>
</dbReference>
<feature type="compositionally biased region" description="Basic and acidic residues" evidence="8">
    <location>
        <begin position="642"/>
        <end position="685"/>
    </location>
</feature>
<dbReference type="SMART" id="SM00129">
    <property type="entry name" value="KISc"/>
    <property type="match status" value="1"/>
</dbReference>
<dbReference type="InterPro" id="IPR036961">
    <property type="entry name" value="Kinesin_motor_dom_sf"/>
</dbReference>
<dbReference type="EMBL" id="MDYQ01000661">
    <property type="protein sequence ID" value="PRP73177.1"/>
    <property type="molecule type" value="Genomic_DNA"/>
</dbReference>
<comment type="subcellular location">
    <subcellularLocation>
        <location evidence="1">Cytoplasm</location>
    </subcellularLocation>
</comment>
<dbReference type="AlphaFoldDB" id="A0A2P6MNA1"/>
<dbReference type="STRING" id="1890364.A0A2P6MNA1"/>
<dbReference type="InParanoid" id="A0A2P6MNA1"/>
<feature type="compositionally biased region" description="Basic and acidic residues" evidence="8">
    <location>
        <begin position="714"/>
        <end position="754"/>
    </location>
</feature>
<evidence type="ECO:0000256" key="4">
    <source>
        <dbReference type="ARBA" id="ARBA00022741"/>
    </source>
</evidence>
<dbReference type="PRINTS" id="PR00380">
    <property type="entry name" value="KINESINHEAVY"/>
</dbReference>
<accession>A0A2P6MNA1</accession>
<evidence type="ECO:0000259" key="9">
    <source>
        <dbReference type="PROSITE" id="PS50067"/>
    </source>
</evidence>
<feature type="region of interest" description="Disordered" evidence="8">
    <location>
        <begin position="475"/>
        <end position="508"/>
    </location>
</feature>
<feature type="region of interest" description="Disordered" evidence="8">
    <location>
        <begin position="44"/>
        <end position="72"/>
    </location>
</feature>
<feature type="region of interest" description="Disordered" evidence="8">
    <location>
        <begin position="545"/>
        <end position="572"/>
    </location>
</feature>
<keyword evidence="4 7" id="KW-0547">Nucleotide-binding</keyword>
<evidence type="ECO:0000256" key="1">
    <source>
        <dbReference type="ARBA" id="ARBA00004496"/>
    </source>
</evidence>
<dbReference type="OrthoDB" id="540783at2759"/>
<dbReference type="GO" id="GO:0005875">
    <property type="term" value="C:microtubule associated complex"/>
    <property type="evidence" value="ECO:0007669"/>
    <property type="project" value="TreeGrafter"/>
</dbReference>
<keyword evidence="6" id="KW-0175">Coiled coil</keyword>
<sequence>MDPRIGLERYKVLLRIKDTEESFLSADLEQRKVTIDLVEEQNEEIKYPSTPVPKKGGAVQRPKTDAENEEKDRRTFHFDRVFNHEAQQKDIFEEVEDLIDSSLEGRHTTIVTYGGKKSGKTFTMRGTGREPGLILRSLDRLFKTLNRDSLCYYFLQVTYVHIRDEEIIDLTDTNNRDQKREVVVELDKYKGATLGGGNQLFSTVKTLEEAAHLLNRGTTFISDNGLEELGSSVFTVHIQRKGKNPEDTSMDRWSRLHLVDLAAPADDEPVKSFERIVYALSSKTYCGDIDIEDSCLTSLLRDSLGGNSRTCIISHVSCEAKKEAHQTLLHTNRMSRLTNLVVTNQTNDDDNNRALYLELEALRTQDLDRRREKARDKRVLQELEKKNKCLSRDKEKEDKRRSEEMESVREEYEERLFEAQRREEEARERLEEEEEKSETLRSEICRMKIECIKARDERDDLKNVIEEIQDKLNAQKETMSQWKLMQRDSREKESKSQMEQEERYEELSNKCKSLEKNVTLYKKELDKEKEKNRRYEEEVELLKSRCEEESGKRGDEMNKMKKNGEEENKRSRQALRDLEIKLNAAVTEKAAIKQELEEMKDTLDLLCNEKDEVAEQLKKERKLAQEREKTRDSSKQTALEQTENHKQREAEMKKKVKEREGEIEAFRETVRSLEKRNEELEEQSKKDKKRRSTTREEEKVTREILSFTTEEREEERQEKEKERQDKRRRERQEKKEREEERDKREEEEREEERKREKKKREEKKREEKEREEKEREEKEREEKEREEKKREKSRKTVDDDEEDSRKKSGGKRTSAGEKSLKKVDEKKRRTQDKEKTTKRRKTEDKENVAPKNSIISDIIFQDEDMSIESVGKKTRKLYDPSSSDVMDVPMAATSPLKNKRTSAVAKKKESLNVTSGSNLKQSFCIPRLKGFGILHMDGVCTVLHEVCCSKRGCKLWESNPRTRRTST</sequence>
<evidence type="ECO:0000256" key="5">
    <source>
        <dbReference type="ARBA" id="ARBA00022840"/>
    </source>
</evidence>
<feature type="domain" description="Kinesin motor" evidence="9">
    <location>
        <begin position="9"/>
        <end position="337"/>
    </location>
</feature>
<feature type="region of interest" description="Disordered" evidence="8">
    <location>
        <begin position="616"/>
        <end position="849"/>
    </location>
</feature>
<dbReference type="Pfam" id="PF00225">
    <property type="entry name" value="Kinesin"/>
    <property type="match status" value="1"/>
</dbReference>
<protein>
    <recommendedName>
        <fullName evidence="9">Kinesin motor domain-containing protein</fullName>
    </recommendedName>
</protein>
<feature type="compositionally biased region" description="Basic and acidic residues" evidence="8">
    <location>
        <begin position="62"/>
        <end position="72"/>
    </location>
</feature>
<name>A0A2P6MNA1_9EUKA</name>
<dbReference type="GO" id="GO:0007052">
    <property type="term" value="P:mitotic spindle organization"/>
    <property type="evidence" value="ECO:0007669"/>
    <property type="project" value="TreeGrafter"/>
</dbReference>
<dbReference type="PANTHER" id="PTHR47969:SF15">
    <property type="entry name" value="CHROMOSOME-ASSOCIATED KINESIN KIF4A-RELATED"/>
    <property type="match status" value="1"/>
</dbReference>